<reference evidence="4 5" key="1">
    <citation type="submission" date="2017-11" db="EMBL/GenBank/DDBJ databases">
        <title>Isolation and Characterization of Family Methanocellaceae Species from Potential Methane Hydrate Area Offshore Southwestern Taiwan.</title>
        <authorList>
            <person name="Zhang W.-L."/>
            <person name="Chen W.-C."/>
            <person name="Lai M.-C."/>
            <person name="Chen S.-C."/>
        </authorList>
    </citation>
    <scope>NUCLEOTIDE SEQUENCE [LARGE SCALE GENOMIC DNA]</scope>
    <source>
        <strain evidence="4 5">CWC-04</strain>
    </source>
</reference>
<dbReference type="Pfam" id="PF26629">
    <property type="entry name" value="GT2_TM_C"/>
    <property type="match status" value="1"/>
</dbReference>
<protein>
    <submittedName>
        <fullName evidence="4">Glycosyltransferase family 2 protein</fullName>
    </submittedName>
</protein>
<dbReference type="Gene3D" id="3.90.550.10">
    <property type="entry name" value="Spore Coat Polysaccharide Biosynthesis Protein SpsA, Chain A"/>
    <property type="match status" value="1"/>
</dbReference>
<proteinExistence type="predicted"/>
<evidence type="ECO:0000259" key="3">
    <source>
        <dbReference type="Pfam" id="PF26629"/>
    </source>
</evidence>
<feature type="domain" description="Low-salt glycan biosynthesis hexosyltransferase Agl6 C-terminal transmembrane region" evidence="3">
    <location>
        <begin position="220"/>
        <end position="292"/>
    </location>
</feature>
<dbReference type="PANTHER" id="PTHR48090">
    <property type="entry name" value="UNDECAPRENYL-PHOSPHATE 4-DEOXY-4-FORMAMIDO-L-ARABINOSE TRANSFERASE-RELATED"/>
    <property type="match status" value="1"/>
</dbReference>
<feature type="transmembrane region" description="Helical" evidence="1">
    <location>
        <begin position="233"/>
        <end position="257"/>
    </location>
</feature>
<dbReference type="InterPro" id="IPR029044">
    <property type="entry name" value="Nucleotide-diphossugar_trans"/>
</dbReference>
<keyword evidence="5" id="KW-1185">Reference proteome</keyword>
<keyword evidence="1" id="KW-1133">Transmembrane helix</keyword>
<evidence type="ECO:0000313" key="5">
    <source>
        <dbReference type="Proteomes" id="UP001320159"/>
    </source>
</evidence>
<dbReference type="RefSeq" id="WP_230742902.1">
    <property type="nucleotide sequence ID" value="NZ_PGCK01000013.1"/>
</dbReference>
<feature type="transmembrane region" description="Helical" evidence="1">
    <location>
        <begin position="269"/>
        <end position="289"/>
    </location>
</feature>
<organism evidence="4 5">
    <name type="scientific">Methanooceanicella nereidis</name>
    <dbReference type="NCBI Taxonomy" id="2052831"/>
    <lineage>
        <taxon>Archaea</taxon>
        <taxon>Methanobacteriati</taxon>
        <taxon>Methanobacteriota</taxon>
        <taxon>Stenosarchaea group</taxon>
        <taxon>Methanomicrobia</taxon>
        <taxon>Methanocellales</taxon>
        <taxon>Methanocellaceae</taxon>
        <taxon>Methanooceanicella</taxon>
    </lineage>
</organism>
<evidence type="ECO:0000259" key="2">
    <source>
        <dbReference type="Pfam" id="PF00535"/>
    </source>
</evidence>
<accession>A0AAP2W750</accession>
<dbReference type="Pfam" id="PF00535">
    <property type="entry name" value="Glycos_transf_2"/>
    <property type="match status" value="1"/>
</dbReference>
<dbReference type="AlphaFoldDB" id="A0AAP2W750"/>
<sequence length="313" mass="34492">MKLVVMIPAYNEEQTIGAVIREIPRDACEKVEVVVIDDGSTDNTYGEALKAGADKIVKFKRNRGLAPAFRAGLETALSMGADIIVNTDADGQYDGMEIPKLIKPILDRNADVVLGSRTKGTIEDMPLDKKAGNYIATLITRELSGCYISDAQTGFRAFTRDMALKLNVLSEYTYVQETLMQIASQGAVIVEVPINFRKRVGGRSRLIGNIYGYAKRAGATILRTYRDYQPLKTFLFIGGCFLLAGLITGANVLVYFFNTGIITGKLPTAVLTVLLLIIGFQSVVMGILADMLKSHKKVQDEILYRIKKLEYDE</sequence>
<feature type="domain" description="Glycosyltransferase 2-like" evidence="2">
    <location>
        <begin position="5"/>
        <end position="161"/>
    </location>
</feature>
<dbReference type="PANTHER" id="PTHR48090:SF7">
    <property type="entry name" value="RFBJ PROTEIN"/>
    <property type="match status" value="1"/>
</dbReference>
<keyword evidence="1" id="KW-0812">Transmembrane</keyword>
<keyword evidence="1" id="KW-0472">Membrane</keyword>
<dbReference type="InterPro" id="IPR058718">
    <property type="entry name" value="Agl6_TM_C"/>
</dbReference>
<evidence type="ECO:0000256" key="1">
    <source>
        <dbReference type="SAM" id="Phobius"/>
    </source>
</evidence>
<evidence type="ECO:0000313" key="4">
    <source>
        <dbReference type="EMBL" id="MCD1296038.1"/>
    </source>
</evidence>
<comment type="caution">
    <text evidence="4">The sequence shown here is derived from an EMBL/GenBank/DDBJ whole genome shotgun (WGS) entry which is preliminary data.</text>
</comment>
<dbReference type="InterPro" id="IPR050256">
    <property type="entry name" value="Glycosyltransferase_2"/>
</dbReference>
<dbReference type="CDD" id="cd04179">
    <property type="entry name" value="DPM_DPG-synthase_like"/>
    <property type="match status" value="1"/>
</dbReference>
<gene>
    <name evidence="4" type="ORF">CUJ83_13625</name>
</gene>
<dbReference type="SUPFAM" id="SSF53448">
    <property type="entry name" value="Nucleotide-diphospho-sugar transferases"/>
    <property type="match status" value="1"/>
</dbReference>
<dbReference type="EMBL" id="PGCK01000013">
    <property type="protein sequence ID" value="MCD1296038.1"/>
    <property type="molecule type" value="Genomic_DNA"/>
</dbReference>
<name>A0AAP2W750_9EURY</name>
<dbReference type="InterPro" id="IPR001173">
    <property type="entry name" value="Glyco_trans_2-like"/>
</dbReference>
<dbReference type="Proteomes" id="UP001320159">
    <property type="component" value="Unassembled WGS sequence"/>
</dbReference>